<evidence type="ECO:0000256" key="1">
    <source>
        <dbReference type="SAM" id="MobiDB-lite"/>
    </source>
</evidence>
<dbReference type="GO" id="GO:0031047">
    <property type="term" value="P:regulatory ncRNA-mediated gene silencing"/>
    <property type="evidence" value="ECO:0007669"/>
    <property type="project" value="InterPro"/>
</dbReference>
<organism evidence="3 4">
    <name type="scientific">Cannabis sativa</name>
    <name type="common">Hemp</name>
    <name type="synonym">Marijuana</name>
    <dbReference type="NCBI Taxonomy" id="3483"/>
    <lineage>
        <taxon>Eukaryota</taxon>
        <taxon>Viridiplantae</taxon>
        <taxon>Streptophyta</taxon>
        <taxon>Embryophyta</taxon>
        <taxon>Tracheophyta</taxon>
        <taxon>Spermatophyta</taxon>
        <taxon>Magnoliopsida</taxon>
        <taxon>eudicotyledons</taxon>
        <taxon>Gunneridae</taxon>
        <taxon>Pentapetalae</taxon>
        <taxon>rosids</taxon>
        <taxon>fabids</taxon>
        <taxon>Rosales</taxon>
        <taxon>Cannabaceae</taxon>
        <taxon>Cannabis</taxon>
    </lineage>
</organism>
<dbReference type="EnsemblPlants" id="evm.model.06.98">
    <property type="protein sequence ID" value="cds.evm.model.06.98"/>
    <property type="gene ID" value="evm.TU.06.98"/>
</dbReference>
<evidence type="ECO:0000259" key="2">
    <source>
        <dbReference type="Pfam" id="PF03468"/>
    </source>
</evidence>
<feature type="domain" description="XS" evidence="2">
    <location>
        <begin position="478"/>
        <end position="607"/>
    </location>
</feature>
<dbReference type="InterPro" id="IPR005380">
    <property type="entry name" value="XS_domain"/>
</dbReference>
<evidence type="ECO:0000313" key="3">
    <source>
        <dbReference type="EnsemblPlants" id="cds.evm.model.06.98"/>
    </source>
</evidence>
<reference evidence="3" key="2">
    <citation type="submission" date="2021-03" db="UniProtKB">
        <authorList>
            <consortium name="EnsemblPlants"/>
        </authorList>
    </citation>
    <scope>IDENTIFICATION</scope>
</reference>
<keyword evidence="4" id="KW-1185">Reference proteome</keyword>
<dbReference type="PANTHER" id="PTHR46619:SF2">
    <property type="entry name" value="XS DOMAIN PROTEIN"/>
    <property type="match status" value="1"/>
</dbReference>
<dbReference type="InterPro" id="IPR038588">
    <property type="entry name" value="XS_domain_sf"/>
</dbReference>
<dbReference type="Proteomes" id="UP000596661">
    <property type="component" value="Chromosome 6"/>
</dbReference>
<dbReference type="Gene3D" id="3.30.70.2890">
    <property type="entry name" value="XS domain"/>
    <property type="match status" value="1"/>
</dbReference>
<dbReference type="EMBL" id="UZAU01000553">
    <property type="status" value="NOT_ANNOTATED_CDS"/>
    <property type="molecule type" value="Genomic_DNA"/>
</dbReference>
<dbReference type="PANTHER" id="PTHR46619">
    <property type="entry name" value="RNA RECOGNITION MOTIF XS DOMAIN PROTEIN-RELATED"/>
    <property type="match status" value="1"/>
</dbReference>
<name>A0A803Q0S8_CANSA</name>
<reference evidence="3" key="1">
    <citation type="submission" date="2018-11" db="EMBL/GenBank/DDBJ databases">
        <authorList>
            <person name="Grassa J C."/>
        </authorList>
    </citation>
    <scope>NUCLEOTIDE SEQUENCE [LARGE SCALE GENOMIC DNA]</scope>
</reference>
<dbReference type="Gramene" id="evm.model.06.98">
    <property type="protein sequence ID" value="cds.evm.model.06.98"/>
    <property type="gene ID" value="evm.TU.06.98"/>
</dbReference>
<evidence type="ECO:0000313" key="4">
    <source>
        <dbReference type="Proteomes" id="UP000596661"/>
    </source>
</evidence>
<dbReference type="Pfam" id="PF03468">
    <property type="entry name" value="XS"/>
    <property type="match status" value="1"/>
</dbReference>
<feature type="compositionally biased region" description="Basic and acidic residues" evidence="1">
    <location>
        <begin position="1"/>
        <end position="11"/>
    </location>
</feature>
<sequence length="633" mass="71832">MEGSSRDRELGRQTGYYDPTTRFGYPGRYGIRTITPSSYCSDVREESSSLETLQWRNTMLHRPYMAEGEMGYRKSEFHEGLDRTVFSGYSNGLLMSPLRKLDVGIQKNESFINFDNSLYGQGQGFLHPLDKSKEVVQLQSHHGIGSRYVKEDSLRYFNDVSQSHGNGEMGYLINDHVGENFRTQQQQGCLSMRPSNVDSIIVHNFDNVANNNPFGQSSRQGSAVFSNEYDDVKGGLFRRDDQDEEVLGLKRRLVDYEGSNYGGDSEISWLGREKDVVGSLGRLVAMPESDDRCHGYGGFDNKARGDVKKRLGPIQKDPISVSFRGRLEPSNKVFLKRKKKDSLRKTTDNNINGSLDKVVKPSKTVVSEDSDEFHRLVEKAFFKFIKNLHEHPAQRRKYLDQEGESTLKCCVCGSSKEFLCPLELVKHALTSHKRELRAEHLGFHKALCVLLGWNSATAPNTPWVLQILPRAEATALREDLIIWPPVVIIQNISIANRNLDERVIVSIQMYEAILRDMGFNGEKTKVFRGKAANQSILVAIFNATLSGLQEAERLHKHYAENKHGRLELQQINSTDHNNTHRDTRELTESEKLESVLYGYLGIVEDLDKLDFNSKSHCVVRSKKEIQAISDATL</sequence>
<proteinExistence type="predicted"/>
<protein>
    <recommendedName>
        <fullName evidence="2">XS domain-containing protein</fullName>
    </recommendedName>
</protein>
<feature type="region of interest" description="Disordered" evidence="1">
    <location>
        <begin position="1"/>
        <end position="21"/>
    </location>
</feature>
<dbReference type="AlphaFoldDB" id="A0A803Q0S8"/>
<accession>A0A803Q0S8</accession>